<feature type="region of interest" description="Disordered" evidence="11">
    <location>
        <begin position="1"/>
        <end position="69"/>
    </location>
</feature>
<dbReference type="EMBL" id="JARTCD010000092">
    <property type="protein sequence ID" value="KAJ8652856.1"/>
    <property type="molecule type" value="Genomic_DNA"/>
</dbReference>
<name>A0AAD7UV74_9FUNG</name>
<evidence type="ECO:0000256" key="9">
    <source>
        <dbReference type="ARBA" id="ARBA00046271"/>
    </source>
</evidence>
<dbReference type="PANTHER" id="PTHR23058:SF0">
    <property type="entry name" value="PEROXISOMAL MEMBRANE PROTEIN PEX14"/>
    <property type="match status" value="1"/>
</dbReference>
<feature type="domain" description="Peroxisome membrane anchor protein Pex14p N-terminal" evidence="13">
    <location>
        <begin position="68"/>
        <end position="112"/>
    </location>
</feature>
<keyword evidence="12" id="KW-0812">Transmembrane</keyword>
<keyword evidence="3 10" id="KW-0653">Protein transport</keyword>
<feature type="region of interest" description="Disordered" evidence="11">
    <location>
        <begin position="114"/>
        <end position="149"/>
    </location>
</feature>
<evidence type="ECO:0000313" key="14">
    <source>
        <dbReference type="EMBL" id="KAJ8652856.1"/>
    </source>
</evidence>
<feature type="region of interest" description="Disordered" evidence="11">
    <location>
        <begin position="231"/>
        <end position="272"/>
    </location>
</feature>
<accession>A0AAD7UV74</accession>
<feature type="compositionally biased region" description="Acidic residues" evidence="11">
    <location>
        <begin position="238"/>
        <end position="247"/>
    </location>
</feature>
<evidence type="ECO:0000256" key="6">
    <source>
        <dbReference type="ARBA" id="ARBA00023140"/>
    </source>
</evidence>
<protein>
    <recommendedName>
        <fullName evidence="7 10">Peroxisomal membrane protein PEX14</fullName>
    </recommendedName>
    <alternativeName>
        <fullName evidence="8 10">Peroxin-14</fullName>
    </alternativeName>
</protein>
<feature type="compositionally biased region" description="Basic and acidic residues" evidence="11">
    <location>
        <begin position="248"/>
        <end position="260"/>
    </location>
</feature>
<dbReference type="GO" id="GO:1990429">
    <property type="term" value="C:peroxisomal importomer complex"/>
    <property type="evidence" value="ECO:0007669"/>
    <property type="project" value="TreeGrafter"/>
</dbReference>
<evidence type="ECO:0000256" key="1">
    <source>
        <dbReference type="ARBA" id="ARBA00005443"/>
    </source>
</evidence>
<feature type="compositionally biased region" description="Low complexity" evidence="11">
    <location>
        <begin position="22"/>
        <end position="31"/>
    </location>
</feature>
<evidence type="ECO:0000259" key="13">
    <source>
        <dbReference type="Pfam" id="PF04695"/>
    </source>
</evidence>
<dbReference type="GO" id="GO:0005102">
    <property type="term" value="F:signaling receptor binding"/>
    <property type="evidence" value="ECO:0007669"/>
    <property type="project" value="TreeGrafter"/>
</dbReference>
<evidence type="ECO:0000256" key="10">
    <source>
        <dbReference type="RuleBase" id="RU367032"/>
    </source>
</evidence>
<evidence type="ECO:0000256" key="12">
    <source>
        <dbReference type="SAM" id="Phobius"/>
    </source>
</evidence>
<keyword evidence="12" id="KW-1133">Transmembrane helix</keyword>
<feature type="compositionally biased region" description="Low complexity" evidence="11">
    <location>
        <begin position="118"/>
        <end position="130"/>
    </location>
</feature>
<evidence type="ECO:0000256" key="11">
    <source>
        <dbReference type="SAM" id="MobiDB-lite"/>
    </source>
</evidence>
<comment type="subcellular location">
    <subcellularLocation>
        <location evidence="9 10">Peroxisome membrane</location>
    </subcellularLocation>
</comment>
<comment type="caution">
    <text evidence="14">The sequence shown here is derived from an EMBL/GenBank/DDBJ whole genome shotgun (WGS) entry which is preliminary data.</text>
</comment>
<dbReference type="RefSeq" id="XP_058337770.1">
    <property type="nucleotide sequence ID" value="XM_058491495.1"/>
</dbReference>
<dbReference type="GO" id="GO:0005778">
    <property type="term" value="C:peroxisomal membrane"/>
    <property type="evidence" value="ECO:0007669"/>
    <property type="project" value="UniProtKB-SubCell"/>
</dbReference>
<dbReference type="Pfam" id="PF04695">
    <property type="entry name" value="Pex14_N"/>
    <property type="match status" value="1"/>
</dbReference>
<dbReference type="PANTHER" id="PTHR23058">
    <property type="entry name" value="PEROXISOMAL MEMBRANE PROTEIN PEX14"/>
    <property type="match status" value="1"/>
</dbReference>
<organism evidence="14 15">
    <name type="scientific">Lichtheimia ornata</name>
    <dbReference type="NCBI Taxonomy" id="688661"/>
    <lineage>
        <taxon>Eukaryota</taxon>
        <taxon>Fungi</taxon>
        <taxon>Fungi incertae sedis</taxon>
        <taxon>Mucoromycota</taxon>
        <taxon>Mucoromycotina</taxon>
        <taxon>Mucoromycetes</taxon>
        <taxon>Mucorales</taxon>
        <taxon>Lichtheimiaceae</taxon>
        <taxon>Lichtheimia</taxon>
    </lineage>
</organism>
<proteinExistence type="inferred from homology"/>
<reference evidence="14 15" key="1">
    <citation type="submission" date="2023-03" db="EMBL/GenBank/DDBJ databases">
        <title>Genome sequence of Lichtheimia ornata CBS 291.66.</title>
        <authorList>
            <person name="Mohabir J.T."/>
            <person name="Shea T.P."/>
            <person name="Kurbessoian T."/>
            <person name="Berby B."/>
            <person name="Fontaine J."/>
            <person name="Livny J."/>
            <person name="Gnirke A."/>
            <person name="Stajich J.E."/>
            <person name="Cuomo C.A."/>
        </authorList>
    </citation>
    <scope>NUCLEOTIDE SEQUENCE [LARGE SCALE GENOMIC DNA]</scope>
    <source>
        <strain evidence="14">CBS 291.66</strain>
    </source>
</reference>
<evidence type="ECO:0000313" key="15">
    <source>
        <dbReference type="Proteomes" id="UP001234581"/>
    </source>
</evidence>
<dbReference type="AlphaFoldDB" id="A0AAD7UV74"/>
<dbReference type="InterPro" id="IPR006785">
    <property type="entry name" value="Pex14_N"/>
</dbReference>
<evidence type="ECO:0000256" key="7">
    <source>
        <dbReference type="ARBA" id="ARBA00029502"/>
    </source>
</evidence>
<evidence type="ECO:0000256" key="3">
    <source>
        <dbReference type="ARBA" id="ARBA00022927"/>
    </source>
</evidence>
<evidence type="ECO:0000256" key="5">
    <source>
        <dbReference type="ARBA" id="ARBA00023136"/>
    </source>
</evidence>
<keyword evidence="4" id="KW-0811">Translocation</keyword>
<evidence type="ECO:0000256" key="4">
    <source>
        <dbReference type="ARBA" id="ARBA00023010"/>
    </source>
</evidence>
<dbReference type="Gene3D" id="1.10.10.10">
    <property type="entry name" value="Winged helix-like DNA-binding domain superfamily/Winged helix DNA-binding domain"/>
    <property type="match status" value="1"/>
</dbReference>
<keyword evidence="15" id="KW-1185">Reference proteome</keyword>
<dbReference type="Proteomes" id="UP001234581">
    <property type="component" value="Unassembled WGS sequence"/>
</dbReference>
<feature type="compositionally biased region" description="Low complexity" evidence="11">
    <location>
        <begin position="39"/>
        <end position="51"/>
    </location>
</feature>
<feature type="transmembrane region" description="Helical" evidence="12">
    <location>
        <begin position="173"/>
        <end position="195"/>
    </location>
</feature>
<comment type="similarity">
    <text evidence="1 10">Belongs to the peroxin-14 family.</text>
</comment>
<evidence type="ECO:0000256" key="2">
    <source>
        <dbReference type="ARBA" id="ARBA00022448"/>
    </source>
</evidence>
<keyword evidence="6 10" id="KW-0576">Peroxisome</keyword>
<dbReference type="GO" id="GO:0016560">
    <property type="term" value="P:protein import into peroxisome matrix, docking"/>
    <property type="evidence" value="ECO:0007669"/>
    <property type="project" value="UniProtKB-UniRule"/>
</dbReference>
<keyword evidence="5 10" id="KW-0472">Membrane</keyword>
<feature type="compositionally biased region" description="Polar residues" evidence="11">
    <location>
        <begin position="1"/>
        <end position="13"/>
    </location>
</feature>
<comment type="function">
    <text evidence="10">Component of the PEX13-PEX14 docking complex, a translocon channel that specifically mediates the import of peroxisomal cargo proteins bound to PEX5 receptor. The PEX13-PEX14 docking complex forms a large import pore which can be opened to a diameter of about 9 nm. Mechanistically, PEX5 receptor along with cargo proteins associates with the PEX14 subunit of the PEX13-PEX14 docking complex in the cytosol, leading to the insertion of the receptor into the organelle membrane with the concomitant translocation of the cargo into the peroxisome matrix.</text>
</comment>
<keyword evidence="2 10" id="KW-0813">Transport</keyword>
<evidence type="ECO:0000256" key="8">
    <source>
        <dbReference type="ARBA" id="ARBA00029691"/>
    </source>
</evidence>
<dbReference type="InterPro" id="IPR025655">
    <property type="entry name" value="PEX14"/>
</dbReference>
<dbReference type="InterPro" id="IPR036388">
    <property type="entry name" value="WH-like_DNA-bd_sf"/>
</dbReference>
<sequence>MTNDDSNQSNGTLPAQPPTPSTPQQAPTDTKPTPPPPATTTTTTTTTAKPAVPAPAQAPPAATNDPLREDMLKNAVSFLSSPNVRSADTAKKVAFLRQKGLTQPEIEEAFKRVGESGAAATTTTATTTTAPASTVVRSQPVAAPSRPPVPPRVHTQVVYYPVPPPEPMPLQKLVGLAVLFGFGAVGLSAAILRVIKYFIRPIFKSIADYQSNRYKERSVGFKSLHEKLLKEAGKDKEGDDQEEEGEKEDNQESKEGEKEASTTPSKPLDQLGEKHQVMSDTLSRLVNMAQDRVQALKDNKPYSGLRDGLSSLRSTLEDSNDTYSSYSPYASYGFGRSSGSQDSPAVQGFKSEIRSFKGMLLNRRNFPMVNTSRPSSPSTATAQ</sequence>
<dbReference type="GeneID" id="83218930"/>
<gene>
    <name evidence="14" type="ORF">O0I10_011530</name>
</gene>